<protein>
    <submittedName>
        <fullName evidence="2">Permease prefix domain 1-containing protein</fullName>
    </submittedName>
</protein>
<proteinExistence type="predicted"/>
<feature type="transmembrane region" description="Helical" evidence="1">
    <location>
        <begin position="88"/>
        <end position="107"/>
    </location>
</feature>
<keyword evidence="1" id="KW-0812">Transmembrane</keyword>
<evidence type="ECO:0000256" key="1">
    <source>
        <dbReference type="SAM" id="Phobius"/>
    </source>
</evidence>
<gene>
    <name evidence="2" type="ORF">AB4Y30_04015</name>
</gene>
<dbReference type="InterPro" id="IPR047928">
    <property type="entry name" value="Perm_prefix_1"/>
</dbReference>
<name>A0AB39HSD3_9BACI</name>
<reference evidence="2" key="1">
    <citation type="submission" date="2024-07" db="EMBL/GenBank/DDBJ databases">
        <title>Halotolerant mesophilic bacterium Ornithinibacillus sp. 4-3, sp. nov., isolated from soil.</title>
        <authorList>
            <person name="Sidarenka A.V."/>
            <person name="Guliayeva D.E."/>
            <person name="Leanovich S.I."/>
            <person name="Hileuskaya K.S."/>
            <person name="Akhremchuk A.E."/>
            <person name="Sikolenko M.A."/>
            <person name="Valentovich L.N."/>
        </authorList>
    </citation>
    <scope>NUCLEOTIDE SEQUENCE</scope>
    <source>
        <strain evidence="2">4-3</strain>
    </source>
</reference>
<accession>A0AB39HSD3</accession>
<sequence>MRKIKNHVDELFKDIPNSEEKERIKQEIFQNLEEKVYDLMAQGKEEEDAINKAIVEFGNIEELKMELGISKPSKRPDRKKRAKIDLNFSIWGAILIIALFIFINFYYSPDNIWFVYPVFAILWWPLSMFYRWLKIK</sequence>
<keyword evidence="1" id="KW-0472">Membrane</keyword>
<feature type="transmembrane region" description="Helical" evidence="1">
    <location>
        <begin position="113"/>
        <end position="133"/>
    </location>
</feature>
<keyword evidence="1" id="KW-1133">Transmembrane helix</keyword>
<dbReference type="NCBIfam" id="NF038403">
    <property type="entry name" value="perm_prefix_1"/>
    <property type="match status" value="1"/>
</dbReference>
<organism evidence="2">
    <name type="scientific">Ornithinibacillus sp. 4-3</name>
    <dbReference type="NCBI Taxonomy" id="3231488"/>
    <lineage>
        <taxon>Bacteria</taxon>
        <taxon>Bacillati</taxon>
        <taxon>Bacillota</taxon>
        <taxon>Bacilli</taxon>
        <taxon>Bacillales</taxon>
        <taxon>Bacillaceae</taxon>
        <taxon>Ornithinibacillus</taxon>
    </lineage>
</organism>
<dbReference type="EMBL" id="CP162599">
    <property type="protein sequence ID" value="XDK33532.1"/>
    <property type="molecule type" value="Genomic_DNA"/>
</dbReference>
<dbReference type="AlphaFoldDB" id="A0AB39HSD3"/>
<evidence type="ECO:0000313" key="2">
    <source>
        <dbReference type="EMBL" id="XDK33532.1"/>
    </source>
</evidence>
<dbReference type="RefSeq" id="WP_368654210.1">
    <property type="nucleotide sequence ID" value="NZ_CP162599.1"/>
</dbReference>